<evidence type="ECO:0000313" key="1">
    <source>
        <dbReference type="EMBL" id="KAH6922489.1"/>
    </source>
</evidence>
<name>A0ACB7RM43_HYAAI</name>
<evidence type="ECO:0000313" key="2">
    <source>
        <dbReference type="Proteomes" id="UP000821845"/>
    </source>
</evidence>
<dbReference type="EMBL" id="CM023489">
    <property type="protein sequence ID" value="KAH6922489.1"/>
    <property type="molecule type" value="Genomic_DNA"/>
</dbReference>
<keyword evidence="2" id="KW-1185">Reference proteome</keyword>
<comment type="caution">
    <text evidence="1">The sequence shown here is derived from an EMBL/GenBank/DDBJ whole genome shotgun (WGS) entry which is preliminary data.</text>
</comment>
<dbReference type="Proteomes" id="UP000821845">
    <property type="component" value="Chromosome 9"/>
</dbReference>
<gene>
    <name evidence="1" type="ORF">HPB50_014974</name>
</gene>
<sequence>MMGAPFVFPLLDLINSADYLYHSRLLDDTGRTTFAGWIQMIESRAGRQEYLTALDTMDKIVFNVPPAGVTRTVYHLLTGFENHGSIAKARLQPEVEKYYNYANSVQFRKVIHVNSSRTLDVARSGLEIALAKGDLFLDVTRKLQHILNSIDVLFYAGQLDAVFPEANIERCFKNVRWRGTELFKTAERKLWYKDDRKSELFGYERIVGTLLYSTVILGGHDVSLDRSEAVAALYGRFLDLQKTKKLKWN</sequence>
<accession>A0ACB7RM43</accession>
<protein>
    <submittedName>
        <fullName evidence="1">Uncharacterized protein</fullName>
    </submittedName>
</protein>
<reference evidence="1" key="1">
    <citation type="submission" date="2020-05" db="EMBL/GenBank/DDBJ databases">
        <title>Large-scale comparative analyses of tick genomes elucidate their genetic diversity and vector capacities.</title>
        <authorList>
            <person name="Jia N."/>
            <person name="Wang J."/>
            <person name="Shi W."/>
            <person name="Du L."/>
            <person name="Sun Y."/>
            <person name="Zhan W."/>
            <person name="Jiang J."/>
            <person name="Wang Q."/>
            <person name="Zhang B."/>
            <person name="Ji P."/>
            <person name="Sakyi L.B."/>
            <person name="Cui X."/>
            <person name="Yuan T."/>
            <person name="Jiang B."/>
            <person name="Yang W."/>
            <person name="Lam T.T.-Y."/>
            <person name="Chang Q."/>
            <person name="Ding S."/>
            <person name="Wang X."/>
            <person name="Zhu J."/>
            <person name="Ruan X."/>
            <person name="Zhao L."/>
            <person name="Wei J."/>
            <person name="Que T."/>
            <person name="Du C."/>
            <person name="Cheng J."/>
            <person name="Dai P."/>
            <person name="Han X."/>
            <person name="Huang E."/>
            <person name="Gao Y."/>
            <person name="Liu J."/>
            <person name="Shao H."/>
            <person name="Ye R."/>
            <person name="Li L."/>
            <person name="Wei W."/>
            <person name="Wang X."/>
            <person name="Wang C."/>
            <person name="Yang T."/>
            <person name="Huo Q."/>
            <person name="Li W."/>
            <person name="Guo W."/>
            <person name="Chen H."/>
            <person name="Zhou L."/>
            <person name="Ni X."/>
            <person name="Tian J."/>
            <person name="Zhou Y."/>
            <person name="Sheng Y."/>
            <person name="Liu T."/>
            <person name="Pan Y."/>
            <person name="Xia L."/>
            <person name="Li J."/>
            <person name="Zhao F."/>
            <person name="Cao W."/>
        </authorList>
    </citation>
    <scope>NUCLEOTIDE SEQUENCE</scope>
    <source>
        <strain evidence="1">Hyas-2018</strain>
    </source>
</reference>
<organism evidence="1 2">
    <name type="scientific">Hyalomma asiaticum</name>
    <name type="common">Tick</name>
    <dbReference type="NCBI Taxonomy" id="266040"/>
    <lineage>
        <taxon>Eukaryota</taxon>
        <taxon>Metazoa</taxon>
        <taxon>Ecdysozoa</taxon>
        <taxon>Arthropoda</taxon>
        <taxon>Chelicerata</taxon>
        <taxon>Arachnida</taxon>
        <taxon>Acari</taxon>
        <taxon>Parasitiformes</taxon>
        <taxon>Ixodida</taxon>
        <taxon>Ixodoidea</taxon>
        <taxon>Ixodidae</taxon>
        <taxon>Hyalomminae</taxon>
        <taxon>Hyalomma</taxon>
    </lineage>
</organism>
<proteinExistence type="predicted"/>